<feature type="compositionally biased region" description="Basic and acidic residues" evidence="2">
    <location>
        <begin position="801"/>
        <end position="813"/>
    </location>
</feature>
<keyword evidence="5" id="KW-1185">Reference proteome</keyword>
<feature type="region of interest" description="Disordered" evidence="2">
    <location>
        <begin position="715"/>
        <end position="1052"/>
    </location>
</feature>
<feature type="domain" description="C3H1-type" evidence="3">
    <location>
        <begin position="31"/>
        <end position="57"/>
    </location>
</feature>
<dbReference type="PROSITE" id="PS50103">
    <property type="entry name" value="ZF_C3H1"/>
    <property type="match status" value="2"/>
</dbReference>
<evidence type="ECO:0000313" key="4">
    <source>
        <dbReference type="EMBL" id="KAK7480440.1"/>
    </source>
</evidence>
<evidence type="ECO:0000313" key="5">
    <source>
        <dbReference type="Proteomes" id="UP001519460"/>
    </source>
</evidence>
<feature type="compositionally biased region" description="Polar residues" evidence="2">
    <location>
        <begin position="930"/>
        <end position="944"/>
    </location>
</feature>
<feature type="zinc finger region" description="C3H1-type" evidence="1">
    <location>
        <begin position="31"/>
        <end position="57"/>
    </location>
</feature>
<feature type="compositionally biased region" description="Basic and acidic residues" evidence="2">
    <location>
        <begin position="613"/>
        <end position="627"/>
    </location>
</feature>
<dbReference type="Gene3D" id="4.10.1000.10">
    <property type="entry name" value="Zinc finger, CCCH-type"/>
    <property type="match status" value="1"/>
</dbReference>
<feature type="compositionally biased region" description="Polar residues" evidence="2">
    <location>
        <begin position="768"/>
        <end position="782"/>
    </location>
</feature>
<feature type="compositionally biased region" description="Acidic residues" evidence="2">
    <location>
        <begin position="538"/>
        <end position="549"/>
    </location>
</feature>
<feature type="compositionally biased region" description="Polar residues" evidence="2">
    <location>
        <begin position="814"/>
        <end position="824"/>
    </location>
</feature>
<proteinExistence type="predicted"/>
<feature type="compositionally biased region" description="Basic and acidic residues" evidence="2">
    <location>
        <begin position="477"/>
        <end position="489"/>
    </location>
</feature>
<feature type="region of interest" description="Disordered" evidence="2">
    <location>
        <begin position="255"/>
        <end position="307"/>
    </location>
</feature>
<dbReference type="EMBL" id="JACVVK020000282">
    <property type="protein sequence ID" value="KAK7480440.1"/>
    <property type="molecule type" value="Genomic_DNA"/>
</dbReference>
<organism evidence="4 5">
    <name type="scientific">Batillaria attramentaria</name>
    <dbReference type="NCBI Taxonomy" id="370345"/>
    <lineage>
        <taxon>Eukaryota</taxon>
        <taxon>Metazoa</taxon>
        <taxon>Spiralia</taxon>
        <taxon>Lophotrochozoa</taxon>
        <taxon>Mollusca</taxon>
        <taxon>Gastropoda</taxon>
        <taxon>Caenogastropoda</taxon>
        <taxon>Sorbeoconcha</taxon>
        <taxon>Cerithioidea</taxon>
        <taxon>Batillariidae</taxon>
        <taxon>Batillaria</taxon>
    </lineage>
</organism>
<feature type="region of interest" description="Disordered" evidence="2">
    <location>
        <begin position="463"/>
        <end position="633"/>
    </location>
</feature>
<dbReference type="SMART" id="SM00356">
    <property type="entry name" value="ZnF_C3H1"/>
    <property type="match status" value="2"/>
</dbReference>
<evidence type="ECO:0000259" key="3">
    <source>
        <dbReference type="PROSITE" id="PS50103"/>
    </source>
</evidence>
<feature type="compositionally biased region" description="Polar residues" evidence="2">
    <location>
        <begin position="729"/>
        <end position="749"/>
    </location>
</feature>
<dbReference type="InterPro" id="IPR041686">
    <property type="entry name" value="Znf-CCCH_3"/>
</dbReference>
<dbReference type="Proteomes" id="UP001519460">
    <property type="component" value="Unassembled WGS sequence"/>
</dbReference>
<keyword evidence="1" id="KW-0479">Metal-binding</keyword>
<feature type="domain" description="C3H1-type" evidence="3">
    <location>
        <begin position="2"/>
        <end position="29"/>
    </location>
</feature>
<feature type="compositionally biased region" description="Acidic residues" evidence="2">
    <location>
        <begin position="1032"/>
        <end position="1046"/>
    </location>
</feature>
<feature type="compositionally biased region" description="Basic and acidic residues" evidence="2">
    <location>
        <begin position="557"/>
        <end position="569"/>
    </location>
</feature>
<dbReference type="GO" id="GO:0008270">
    <property type="term" value="F:zinc ion binding"/>
    <property type="evidence" value="ECO:0007669"/>
    <property type="project" value="UniProtKB-KW"/>
</dbReference>
<comment type="caution">
    <text evidence="4">The sequence shown here is derived from an EMBL/GenBank/DDBJ whole genome shotgun (WGS) entry which is preliminary data.</text>
</comment>
<sequence>MASTGDDCYFYYYSTCAKGDLCPFRHSEPARGTEVTCKLWQVGSCFRPHCKFRHMEIQMNRSQIPCYWETMPTGCTKPHCAFKHFKPKTDPLTVSQVNTDQVAVPVAKPAAVAPAAPVPSKLATAAVPKVSASLAAELEEGGHSASSSPGHSSPLVKPVIVNIMEQDSDHEVVGGSPVKVVGVPVVQSPKKQQVSVIRESEQIGSSSVTRKPPVVLKTVSRGESGVKSLEELHRQRALESMMKVKDDFSDVRRVVVDSEQPEPPKPAKLGIHERLGLKRHLGAEEPDSSDRREPATKRLGTKEAVTSRLSKKVPITSRLTLNKEAAQDQRNTEVAGTIRLSKKVPITSRLTLNKEAVQDHLSDEELSTGRQSKKVPITSRLTLNRKGVAEDQLSGDEPVTRHQNKKVPITSRLTLNKEKAVVDRLSDEEPVTIQLNRDSVTGRLDKKVAVTCRLGRTAVASEKLSTTPDKGLKRTKITRDNRREGTAAEKKRRKITLVDDPSTEEEDEKPSVKPMSMVIHRKRPLKAREAADYRDLDSPEDIADEDSEPDPNILSLDEIRRRKALKDQQEQEFTQDSGPGQDEAPEKKSAEVLSLAEIRRRKAEKVAKMWRPQADKPADAKPGKANEESLEADASVLSLDEIRKRKLQRLHGGRASPAAGHTGVKADSAKLLTKKEKILAAKKPRVERQIYVPPAMKSTAVTAPVTTVRDKNLKKKIVEEADLPPKSMASLSKVTDSPSKAKENQQTGSVEVKTFSEIMAEKRRRRLAQQQQPDAGNSGDNGSQDDKRRFRFQPVSFGSDVPDKKVSSEDTSRDTTSGTSQPSAVSRLGEKLTTEMSRTASCGRLGVQSEAGATKGSAWDRLGSRKVTETESGQVSKPDVQGVRKLTVTKDGAPSKAVFKSSASSSISGDRKSITTNDVTPPKAVGRPSGQATPAVQVQSNPVQTVKAPVPVSMVSSSRSSLDKWTSRPVVDEERQPAVGSVEVEMKTPVAPAPAPVSKRQSSGGKAQAVSKRRQSSQGSSGDKPRRQLSETGEDFLLDDDDDPVTLDDGGQLDDLLLDIDSLLD</sequence>
<keyword evidence="1" id="KW-0863">Zinc-finger</keyword>
<dbReference type="PANTHER" id="PTHR15725">
    <property type="entry name" value="ZN-FINGER, C-X8-C-X5-C-X3-H TYPE-CONTAINING"/>
    <property type="match status" value="1"/>
</dbReference>
<feature type="zinc finger region" description="C3H1-type" evidence="1">
    <location>
        <begin position="2"/>
        <end position="29"/>
    </location>
</feature>
<dbReference type="InterPro" id="IPR000571">
    <property type="entry name" value="Znf_CCCH"/>
</dbReference>
<gene>
    <name evidence="4" type="ORF">BaRGS_00028359</name>
</gene>
<dbReference type="PANTHER" id="PTHR15725:SF14">
    <property type="entry name" value="ZINC FINGER CCCH DOMAIN-CONTAINING PROTEIN 11A"/>
    <property type="match status" value="1"/>
</dbReference>
<feature type="compositionally biased region" description="Low complexity" evidence="2">
    <location>
        <begin position="949"/>
        <end position="960"/>
    </location>
</feature>
<keyword evidence="1" id="KW-0862">Zinc</keyword>
<evidence type="ECO:0000256" key="2">
    <source>
        <dbReference type="SAM" id="MobiDB-lite"/>
    </source>
</evidence>
<protein>
    <recommendedName>
        <fullName evidence="3">C3H1-type domain-containing protein</fullName>
    </recommendedName>
</protein>
<reference evidence="4 5" key="1">
    <citation type="journal article" date="2023" name="Sci. Data">
        <title>Genome assembly of the Korean intertidal mud-creeper Batillaria attramentaria.</title>
        <authorList>
            <person name="Patra A.K."/>
            <person name="Ho P.T."/>
            <person name="Jun S."/>
            <person name="Lee S.J."/>
            <person name="Kim Y."/>
            <person name="Won Y.J."/>
        </authorList>
    </citation>
    <scope>NUCLEOTIDE SEQUENCE [LARGE SCALE GENOMIC DNA]</scope>
    <source>
        <strain evidence="4">Wonlab-2016</strain>
    </source>
</reference>
<accession>A0ABD0JZ77</accession>
<feature type="compositionally biased region" description="Basic and acidic residues" evidence="2">
    <location>
        <begin position="526"/>
        <end position="537"/>
    </location>
</feature>
<feature type="compositionally biased region" description="Low complexity" evidence="2">
    <location>
        <begin position="894"/>
        <end position="908"/>
    </location>
</feature>
<dbReference type="AlphaFoldDB" id="A0ABD0JZ77"/>
<evidence type="ECO:0000256" key="1">
    <source>
        <dbReference type="PROSITE-ProRule" id="PRU00723"/>
    </source>
</evidence>
<name>A0ABD0JZ77_9CAEN</name>
<dbReference type="Pfam" id="PF15663">
    <property type="entry name" value="zf-CCCH_3"/>
    <property type="match status" value="1"/>
</dbReference>
<feature type="compositionally biased region" description="Basic and acidic residues" evidence="2">
    <location>
        <begin position="961"/>
        <end position="976"/>
    </location>
</feature>